<name>A0ABS5PL72_9FIRM</name>
<feature type="domain" description="4Fe-4S ferredoxin-type" evidence="5">
    <location>
        <begin position="224"/>
        <end position="247"/>
    </location>
</feature>
<dbReference type="PANTHER" id="PTHR43687">
    <property type="entry name" value="ADENYLYLSULFATE REDUCTASE, BETA SUBUNIT"/>
    <property type="match status" value="1"/>
</dbReference>
<dbReference type="Gene3D" id="3.40.50.360">
    <property type="match status" value="1"/>
</dbReference>
<dbReference type="InterPro" id="IPR029039">
    <property type="entry name" value="Flavoprotein-like_sf"/>
</dbReference>
<comment type="caution">
    <text evidence="6">The sequence shown here is derived from an EMBL/GenBank/DDBJ whole genome shotgun (WGS) entry which is preliminary data.</text>
</comment>
<sequence>MQLKCVYFSPTERTKTVVREIADRLVRAQPNLFENVVYCDITPKPRRNSALSFEPSDYVIFGLPVYAGRVPNVLLSFLETMTGNSAAAVAVVTYGNRHFDDALIELSDLLRRKNFNVIGAGAFIGQHSFSKTLAAGRPDQQDLLALDAFALDLLAKGQVPLVIESIEGSLPVRPYYRPRNAAGEPMPFKGIKPVIDTTACTACGICAARCPMGSLTVEGHASVTGACIKCCSCVVHCPVNAVRFDDPYFEEHRLDLEKTYAKRKDPVWFL</sequence>
<dbReference type="PROSITE" id="PS51379">
    <property type="entry name" value="4FE4S_FER_2"/>
    <property type="match status" value="2"/>
</dbReference>
<keyword evidence="4" id="KW-0411">Iron-sulfur</keyword>
<evidence type="ECO:0000256" key="3">
    <source>
        <dbReference type="ARBA" id="ARBA00023004"/>
    </source>
</evidence>
<dbReference type="RefSeq" id="WP_213234856.1">
    <property type="nucleotide sequence ID" value="NZ_JAHBCL010000001.1"/>
</dbReference>
<keyword evidence="1" id="KW-0004">4Fe-4S</keyword>
<dbReference type="SUPFAM" id="SSF54862">
    <property type="entry name" value="4Fe-4S ferredoxins"/>
    <property type="match status" value="1"/>
</dbReference>
<dbReference type="PANTHER" id="PTHR43687:SF1">
    <property type="entry name" value="FERREDOXIN III"/>
    <property type="match status" value="1"/>
</dbReference>
<keyword evidence="2" id="KW-0479">Metal-binding</keyword>
<protein>
    <submittedName>
        <fullName evidence="6">4Fe-4S binding protein</fullName>
    </submittedName>
</protein>
<dbReference type="SUPFAM" id="SSF52218">
    <property type="entry name" value="Flavoproteins"/>
    <property type="match status" value="1"/>
</dbReference>
<feature type="domain" description="4Fe-4S ferredoxin-type" evidence="5">
    <location>
        <begin position="191"/>
        <end position="220"/>
    </location>
</feature>
<dbReference type="EMBL" id="JAHBCL010000001">
    <property type="protein sequence ID" value="MBS7525066.1"/>
    <property type="molecule type" value="Genomic_DNA"/>
</dbReference>
<dbReference type="Pfam" id="PF13237">
    <property type="entry name" value="Fer4_10"/>
    <property type="match status" value="1"/>
</dbReference>
<reference evidence="6 7" key="1">
    <citation type="submission" date="2021-05" db="EMBL/GenBank/DDBJ databases">
        <title>Fusibacter ferrireducens sp. nov., an anaerobic, sulfur- and Fe-reducing bacterium isolated from the mangrove sediment.</title>
        <authorList>
            <person name="Qiu D."/>
        </authorList>
    </citation>
    <scope>NUCLEOTIDE SEQUENCE [LARGE SCALE GENOMIC DNA]</scope>
    <source>
        <strain evidence="6 7">DSM 12116</strain>
    </source>
</reference>
<dbReference type="PROSITE" id="PS00198">
    <property type="entry name" value="4FE4S_FER_1"/>
    <property type="match status" value="1"/>
</dbReference>
<evidence type="ECO:0000256" key="4">
    <source>
        <dbReference type="ARBA" id="ARBA00023014"/>
    </source>
</evidence>
<evidence type="ECO:0000259" key="5">
    <source>
        <dbReference type="PROSITE" id="PS51379"/>
    </source>
</evidence>
<organism evidence="6 7">
    <name type="scientific">Fusibacter paucivorans</name>
    <dbReference type="NCBI Taxonomy" id="76009"/>
    <lineage>
        <taxon>Bacteria</taxon>
        <taxon>Bacillati</taxon>
        <taxon>Bacillota</taxon>
        <taxon>Clostridia</taxon>
        <taxon>Eubacteriales</taxon>
        <taxon>Eubacteriales Family XII. Incertae Sedis</taxon>
        <taxon>Fusibacter</taxon>
    </lineage>
</organism>
<dbReference type="InterPro" id="IPR017900">
    <property type="entry name" value="4Fe4S_Fe_S_CS"/>
</dbReference>
<dbReference type="InterPro" id="IPR017896">
    <property type="entry name" value="4Fe4S_Fe-S-bd"/>
</dbReference>
<evidence type="ECO:0000256" key="1">
    <source>
        <dbReference type="ARBA" id="ARBA00022485"/>
    </source>
</evidence>
<gene>
    <name evidence="6" type="ORF">KHM83_00095</name>
</gene>
<evidence type="ECO:0000256" key="2">
    <source>
        <dbReference type="ARBA" id="ARBA00022723"/>
    </source>
</evidence>
<keyword evidence="3" id="KW-0408">Iron</keyword>
<evidence type="ECO:0000313" key="6">
    <source>
        <dbReference type="EMBL" id="MBS7525066.1"/>
    </source>
</evidence>
<evidence type="ECO:0000313" key="7">
    <source>
        <dbReference type="Proteomes" id="UP000746471"/>
    </source>
</evidence>
<accession>A0ABS5PL72</accession>
<dbReference type="InterPro" id="IPR050572">
    <property type="entry name" value="Fe-S_Ferredoxin"/>
</dbReference>
<proteinExistence type="predicted"/>
<dbReference type="Gene3D" id="3.30.70.20">
    <property type="match status" value="1"/>
</dbReference>
<dbReference type="Proteomes" id="UP000746471">
    <property type="component" value="Unassembled WGS sequence"/>
</dbReference>
<keyword evidence="7" id="KW-1185">Reference proteome</keyword>